<evidence type="ECO:0000256" key="3">
    <source>
        <dbReference type="ARBA" id="ARBA00022679"/>
    </source>
</evidence>
<dbReference type="Gene3D" id="1.10.510.10">
    <property type="entry name" value="Transferase(Phosphotransferase) domain 1"/>
    <property type="match status" value="1"/>
</dbReference>
<feature type="compositionally biased region" description="Polar residues" evidence="9">
    <location>
        <begin position="622"/>
        <end position="633"/>
    </location>
</feature>
<dbReference type="PANTHER" id="PTHR24363:SF0">
    <property type="entry name" value="SERINE_THREONINE KINASE LIKE DOMAIN CONTAINING 1"/>
    <property type="match status" value="1"/>
</dbReference>
<organism evidence="11">
    <name type="scientific">Symploca sp. SIO1C4</name>
    <dbReference type="NCBI Taxonomy" id="2607765"/>
    <lineage>
        <taxon>Bacteria</taxon>
        <taxon>Bacillati</taxon>
        <taxon>Cyanobacteriota</taxon>
        <taxon>Cyanophyceae</taxon>
        <taxon>Coleofasciculales</taxon>
        <taxon>Coleofasciculaceae</taxon>
        <taxon>Symploca</taxon>
    </lineage>
</organism>
<comment type="catalytic activity">
    <reaction evidence="7">
        <text>L-threonyl-[protein] + ATP = O-phospho-L-threonyl-[protein] + ADP + H(+)</text>
        <dbReference type="Rhea" id="RHEA:46608"/>
        <dbReference type="Rhea" id="RHEA-COMP:11060"/>
        <dbReference type="Rhea" id="RHEA-COMP:11605"/>
        <dbReference type="ChEBI" id="CHEBI:15378"/>
        <dbReference type="ChEBI" id="CHEBI:30013"/>
        <dbReference type="ChEBI" id="CHEBI:30616"/>
        <dbReference type="ChEBI" id="CHEBI:61977"/>
        <dbReference type="ChEBI" id="CHEBI:456216"/>
        <dbReference type="EC" id="2.7.11.1"/>
    </reaction>
</comment>
<keyword evidence="4" id="KW-0547">Nucleotide-binding</keyword>
<evidence type="ECO:0000256" key="2">
    <source>
        <dbReference type="ARBA" id="ARBA00022527"/>
    </source>
</evidence>
<comment type="caution">
    <text evidence="11">The sequence shown here is derived from an EMBL/GenBank/DDBJ whole genome shotgun (WGS) entry which is preliminary data.</text>
</comment>
<dbReference type="Gene3D" id="3.30.200.20">
    <property type="entry name" value="Phosphorylase Kinase, domain 1"/>
    <property type="match status" value="1"/>
</dbReference>
<dbReference type="SUPFAM" id="SSF56112">
    <property type="entry name" value="Protein kinase-like (PK-like)"/>
    <property type="match status" value="1"/>
</dbReference>
<evidence type="ECO:0000313" key="11">
    <source>
        <dbReference type="EMBL" id="NER27973.1"/>
    </source>
</evidence>
<keyword evidence="3" id="KW-0808">Transferase</keyword>
<evidence type="ECO:0000256" key="9">
    <source>
        <dbReference type="SAM" id="MobiDB-lite"/>
    </source>
</evidence>
<keyword evidence="6" id="KW-0067">ATP-binding</keyword>
<sequence>MKTETNQLVLGKYLQGRYQIVKCLSSGAFGKTYVAKDTWQRSQPLCVVKHLKPNGTHPEQWEFGRLLFKSEAQTLEKLGSHELIPTLLDCFEDGQGFYLVQEFIAGDLLSNQMPTGKRSWRHWSEAQGTQLLQEVLGLLEFIHSQGLIHGDLKPNNLIRRSSDHRLVIIDFGVAHQIKPNQVKQSSSFSKRLKAPVLIRPLGYIPIEQLSGKPCFGSDLYALGMIAIEALTGLSPWQLKADPDTGEVCWQQYASVSEPMAVFLNHMVRYDFRNRFNSAASARELLQLLINTTEFPKGIKTTINHQASSRQNIGNSMNQSEEIASMSVSKAPITTAESQLCPSQASFSELALALWPKVPPLLAGMGVGMATVNGIALSFGVYSLLKVAPSNSGLEFLERAIEQYQLGNLNEAIRLIKSVPDDSDVYNESVSAREKWRHEWKQASAQFEIAQQAFNQQQWVDVLIAAGRTPNIDYWQRKLKPLVEKALPEVEAVSQRLLQQAYVKAAGKDFTGALALLRQISPETPTGAKITPKLAEYNHKQHIRAEYLLQQAYNLASERDFYRAQQYLSQIPQGTSTYETAQVKLVEYSRKQHYLEEVERKVNLAKAVVEPHLRFSDPFSKESFISNDGNNENPKLNPGNRWQEVSPKSKRVTPLL</sequence>
<dbReference type="Pfam" id="PF00069">
    <property type="entry name" value="Pkinase"/>
    <property type="match status" value="1"/>
</dbReference>
<gene>
    <name evidence="11" type="ORF">F6J89_10125</name>
</gene>
<accession>A0A6B3N921</accession>
<keyword evidence="2 11" id="KW-0723">Serine/threonine-protein kinase</keyword>
<dbReference type="GO" id="GO:0005524">
    <property type="term" value="F:ATP binding"/>
    <property type="evidence" value="ECO:0007669"/>
    <property type="project" value="UniProtKB-KW"/>
</dbReference>
<evidence type="ECO:0000256" key="6">
    <source>
        <dbReference type="ARBA" id="ARBA00022840"/>
    </source>
</evidence>
<dbReference type="GO" id="GO:0004674">
    <property type="term" value="F:protein serine/threonine kinase activity"/>
    <property type="evidence" value="ECO:0007669"/>
    <property type="project" value="UniProtKB-KW"/>
</dbReference>
<evidence type="ECO:0000256" key="7">
    <source>
        <dbReference type="ARBA" id="ARBA00047899"/>
    </source>
</evidence>
<name>A0A6B3N921_9CYAN</name>
<reference evidence="11" key="1">
    <citation type="submission" date="2019-11" db="EMBL/GenBank/DDBJ databases">
        <title>Genomic insights into an expanded diversity of filamentous marine cyanobacteria reveals the extraordinary biosynthetic potential of Moorea and Okeania.</title>
        <authorList>
            <person name="Ferreira Leao T."/>
            <person name="Wang M."/>
            <person name="Moss N."/>
            <person name="Da Silva R."/>
            <person name="Sanders J."/>
            <person name="Nurk S."/>
            <person name="Gurevich A."/>
            <person name="Humphrey G."/>
            <person name="Reher R."/>
            <person name="Zhu Q."/>
            <person name="Belda-Ferre P."/>
            <person name="Glukhov E."/>
            <person name="Rex R."/>
            <person name="Dorrestein P.C."/>
            <person name="Knight R."/>
            <person name="Pevzner P."/>
            <person name="Gerwick W.H."/>
            <person name="Gerwick L."/>
        </authorList>
    </citation>
    <scope>NUCLEOTIDE SEQUENCE</scope>
    <source>
        <strain evidence="11">SIO1C4</strain>
    </source>
</reference>
<dbReference type="EC" id="2.7.11.1" evidence="1"/>
<dbReference type="PROSITE" id="PS50011">
    <property type="entry name" value="PROTEIN_KINASE_DOM"/>
    <property type="match status" value="1"/>
</dbReference>
<dbReference type="InterPro" id="IPR000719">
    <property type="entry name" value="Prot_kinase_dom"/>
</dbReference>
<dbReference type="AlphaFoldDB" id="A0A6B3N921"/>
<keyword evidence="5 11" id="KW-0418">Kinase</keyword>
<evidence type="ECO:0000256" key="1">
    <source>
        <dbReference type="ARBA" id="ARBA00012513"/>
    </source>
</evidence>
<evidence type="ECO:0000256" key="8">
    <source>
        <dbReference type="ARBA" id="ARBA00048679"/>
    </source>
</evidence>
<evidence type="ECO:0000256" key="4">
    <source>
        <dbReference type="ARBA" id="ARBA00022741"/>
    </source>
</evidence>
<dbReference type="CDD" id="cd14014">
    <property type="entry name" value="STKc_PknB_like"/>
    <property type="match status" value="1"/>
</dbReference>
<feature type="region of interest" description="Disordered" evidence="9">
    <location>
        <begin position="619"/>
        <end position="655"/>
    </location>
</feature>
<evidence type="ECO:0000256" key="5">
    <source>
        <dbReference type="ARBA" id="ARBA00022777"/>
    </source>
</evidence>
<dbReference type="InterPro" id="IPR011009">
    <property type="entry name" value="Kinase-like_dom_sf"/>
</dbReference>
<proteinExistence type="predicted"/>
<feature type="domain" description="Protein kinase" evidence="10">
    <location>
        <begin position="18"/>
        <end position="288"/>
    </location>
</feature>
<evidence type="ECO:0000259" key="10">
    <source>
        <dbReference type="PROSITE" id="PS50011"/>
    </source>
</evidence>
<dbReference type="PANTHER" id="PTHR24363">
    <property type="entry name" value="SERINE/THREONINE PROTEIN KINASE"/>
    <property type="match status" value="1"/>
</dbReference>
<dbReference type="EMBL" id="JAAHFQ010000154">
    <property type="protein sequence ID" value="NER27973.1"/>
    <property type="molecule type" value="Genomic_DNA"/>
</dbReference>
<protein>
    <recommendedName>
        <fullName evidence="1">non-specific serine/threonine protein kinase</fullName>
        <ecNumber evidence="1">2.7.11.1</ecNumber>
    </recommendedName>
</protein>
<comment type="catalytic activity">
    <reaction evidence="8">
        <text>L-seryl-[protein] + ATP = O-phospho-L-seryl-[protein] + ADP + H(+)</text>
        <dbReference type="Rhea" id="RHEA:17989"/>
        <dbReference type="Rhea" id="RHEA-COMP:9863"/>
        <dbReference type="Rhea" id="RHEA-COMP:11604"/>
        <dbReference type="ChEBI" id="CHEBI:15378"/>
        <dbReference type="ChEBI" id="CHEBI:29999"/>
        <dbReference type="ChEBI" id="CHEBI:30616"/>
        <dbReference type="ChEBI" id="CHEBI:83421"/>
        <dbReference type="ChEBI" id="CHEBI:456216"/>
        <dbReference type="EC" id="2.7.11.1"/>
    </reaction>
</comment>
<dbReference type="SMART" id="SM00220">
    <property type="entry name" value="S_TKc"/>
    <property type="match status" value="1"/>
</dbReference>